<sequence>MPHSLATLSISCADTIGWICALAIEYVAARQVLDVEHDRSGYVSQPGDSNSYTFGSIASHNVVIAVLPSGKYGLTSAAVVARDIFRSFLHLRVVLMVGIGGGAPTAMHDICLGDVVISAPSSGRGGVYQYDFGKAMQGRGFQSTGSLNRPPTFVLTTVAELAARLEEDDLDLDADVDILLSRRPNLKQNYARPDQSSDVLYSDTYAHPNPDTDCSEACLAHETAIVPRNVRRAGHLKLVVIKDSTMRTKIANEADIMCFDMEAAGLMDQIPSFIIRGICDYADSHKNKRWQGYAAMTAATYAHRLLLTLPSVASEQELASFDLPGQDESRHVLHSSAWVVSVKVKSYGHSSTPRWL</sequence>
<dbReference type="PANTHER" id="PTHR46082">
    <property type="entry name" value="ATP/GTP-BINDING PROTEIN-RELATED"/>
    <property type="match status" value="1"/>
</dbReference>
<gene>
    <name evidence="1" type="ORF">B0T26DRAFT_744007</name>
</gene>
<dbReference type="EMBL" id="JAUIRO010000007">
    <property type="protein sequence ID" value="KAK0706880.1"/>
    <property type="molecule type" value="Genomic_DNA"/>
</dbReference>
<dbReference type="GeneID" id="85327613"/>
<name>A0AA40DKT6_9PEZI</name>
<accession>A0AA40DKT6</accession>
<dbReference type="InterPro" id="IPR035994">
    <property type="entry name" value="Nucleoside_phosphorylase_sf"/>
</dbReference>
<reference evidence="1" key="1">
    <citation type="submission" date="2023-06" db="EMBL/GenBank/DDBJ databases">
        <title>Genome-scale phylogeny and comparative genomics of the fungal order Sordariales.</title>
        <authorList>
            <consortium name="Lawrence Berkeley National Laboratory"/>
            <person name="Hensen N."/>
            <person name="Bonometti L."/>
            <person name="Westerberg I."/>
            <person name="Brannstrom I.O."/>
            <person name="Guillou S."/>
            <person name="Cros-Aarteil S."/>
            <person name="Calhoun S."/>
            <person name="Haridas S."/>
            <person name="Kuo A."/>
            <person name="Mondo S."/>
            <person name="Pangilinan J."/>
            <person name="Riley R."/>
            <person name="LaButti K."/>
            <person name="Andreopoulos B."/>
            <person name="Lipzen A."/>
            <person name="Chen C."/>
            <person name="Yanf M."/>
            <person name="Daum C."/>
            <person name="Ng V."/>
            <person name="Clum A."/>
            <person name="Steindorff A."/>
            <person name="Ohm R."/>
            <person name="Martin F."/>
            <person name="Silar P."/>
            <person name="Natvig D."/>
            <person name="Lalanne C."/>
            <person name="Gautier V."/>
            <person name="Ament-velasquez S.L."/>
            <person name="Kruys A."/>
            <person name="Hutchinson M.I."/>
            <person name="Powell A.J."/>
            <person name="Barry K."/>
            <person name="Miller A.N."/>
            <person name="Grigoriev I.V."/>
            <person name="Debuchy R."/>
            <person name="Gladieux P."/>
            <person name="Thoren M.H."/>
            <person name="Johannesson H."/>
        </authorList>
    </citation>
    <scope>NUCLEOTIDE SEQUENCE</scope>
    <source>
        <strain evidence="1">SMH2392-1A</strain>
    </source>
</reference>
<comment type="caution">
    <text evidence="1">The sequence shown here is derived from an EMBL/GenBank/DDBJ whole genome shotgun (WGS) entry which is preliminary data.</text>
</comment>
<dbReference type="GO" id="GO:0003824">
    <property type="term" value="F:catalytic activity"/>
    <property type="evidence" value="ECO:0007669"/>
    <property type="project" value="InterPro"/>
</dbReference>
<dbReference type="PANTHER" id="PTHR46082:SF11">
    <property type="entry name" value="AAA+ ATPASE DOMAIN-CONTAINING PROTEIN-RELATED"/>
    <property type="match status" value="1"/>
</dbReference>
<dbReference type="SUPFAM" id="SSF53167">
    <property type="entry name" value="Purine and uridine phosphorylases"/>
    <property type="match status" value="1"/>
</dbReference>
<dbReference type="RefSeq" id="XP_060291974.1">
    <property type="nucleotide sequence ID" value="XM_060444343.1"/>
</dbReference>
<dbReference type="AlphaFoldDB" id="A0AA40DKT6"/>
<dbReference type="InterPro" id="IPR053137">
    <property type="entry name" value="NLR-like"/>
</dbReference>
<dbReference type="Gene3D" id="3.40.50.1580">
    <property type="entry name" value="Nucleoside phosphorylase domain"/>
    <property type="match status" value="1"/>
</dbReference>
<dbReference type="Proteomes" id="UP001172101">
    <property type="component" value="Unassembled WGS sequence"/>
</dbReference>
<keyword evidence="2" id="KW-1185">Reference proteome</keyword>
<evidence type="ECO:0000313" key="2">
    <source>
        <dbReference type="Proteomes" id="UP001172101"/>
    </source>
</evidence>
<protein>
    <submittedName>
        <fullName evidence="1">Nucleoside phosphorylase domain-containing protein</fullName>
    </submittedName>
</protein>
<evidence type="ECO:0000313" key="1">
    <source>
        <dbReference type="EMBL" id="KAK0706880.1"/>
    </source>
</evidence>
<proteinExistence type="predicted"/>
<dbReference type="GO" id="GO:0009116">
    <property type="term" value="P:nucleoside metabolic process"/>
    <property type="evidence" value="ECO:0007669"/>
    <property type="project" value="InterPro"/>
</dbReference>
<organism evidence="1 2">
    <name type="scientific">Lasiosphaeria miniovina</name>
    <dbReference type="NCBI Taxonomy" id="1954250"/>
    <lineage>
        <taxon>Eukaryota</taxon>
        <taxon>Fungi</taxon>
        <taxon>Dikarya</taxon>
        <taxon>Ascomycota</taxon>
        <taxon>Pezizomycotina</taxon>
        <taxon>Sordariomycetes</taxon>
        <taxon>Sordariomycetidae</taxon>
        <taxon>Sordariales</taxon>
        <taxon>Lasiosphaeriaceae</taxon>
        <taxon>Lasiosphaeria</taxon>
    </lineage>
</organism>